<accession>A0A7D9JAG0</accession>
<proteinExistence type="predicted"/>
<name>A0A7D9JAG0_PARCT</name>
<dbReference type="OrthoDB" id="5960788at2759"/>
<evidence type="ECO:0000313" key="2">
    <source>
        <dbReference type="Proteomes" id="UP001152795"/>
    </source>
</evidence>
<keyword evidence="2" id="KW-1185">Reference proteome</keyword>
<comment type="caution">
    <text evidence="1">The sequence shown here is derived from an EMBL/GenBank/DDBJ whole genome shotgun (WGS) entry which is preliminary data.</text>
</comment>
<protein>
    <submittedName>
        <fullName evidence="1">Uncharacterized protein</fullName>
    </submittedName>
</protein>
<dbReference type="EMBL" id="CACRXK020013657">
    <property type="protein sequence ID" value="CAB4025532.1"/>
    <property type="molecule type" value="Genomic_DNA"/>
</dbReference>
<dbReference type="AlphaFoldDB" id="A0A7D9JAG0"/>
<reference evidence="1" key="1">
    <citation type="submission" date="2020-04" db="EMBL/GenBank/DDBJ databases">
        <authorList>
            <person name="Alioto T."/>
            <person name="Alioto T."/>
            <person name="Gomez Garrido J."/>
        </authorList>
    </citation>
    <scope>NUCLEOTIDE SEQUENCE</scope>
    <source>
        <strain evidence="1">A484AB</strain>
    </source>
</reference>
<organism evidence="1 2">
    <name type="scientific">Paramuricea clavata</name>
    <name type="common">Red gorgonian</name>
    <name type="synonym">Violescent sea-whip</name>
    <dbReference type="NCBI Taxonomy" id="317549"/>
    <lineage>
        <taxon>Eukaryota</taxon>
        <taxon>Metazoa</taxon>
        <taxon>Cnidaria</taxon>
        <taxon>Anthozoa</taxon>
        <taxon>Octocorallia</taxon>
        <taxon>Malacalcyonacea</taxon>
        <taxon>Plexauridae</taxon>
        <taxon>Paramuricea</taxon>
    </lineage>
</organism>
<gene>
    <name evidence="1" type="ORF">PACLA_8A086948</name>
</gene>
<dbReference type="Proteomes" id="UP001152795">
    <property type="component" value="Unassembled WGS sequence"/>
</dbReference>
<sequence>MEKCETTEYNELEKYGNATVEFKPKILLDALREVFLQPGMESSNSLCVLNFNMHLARMLPFAQFKDFVGNLTHLLKNRKKLLGSKARVVWRTTTALNYRGIFNRAWTSKYLTSDRVLLFDAYALSEMCKSEIDVLDCYPMSMATPLATDRVHFKTGIFFKAMDALTWYSLAGGLDPPRTTKLCLAP</sequence>
<evidence type="ECO:0000313" key="1">
    <source>
        <dbReference type="EMBL" id="CAB4025532.1"/>
    </source>
</evidence>